<evidence type="ECO:0000256" key="2">
    <source>
        <dbReference type="ARBA" id="ARBA00022692"/>
    </source>
</evidence>
<dbReference type="InterPro" id="IPR005821">
    <property type="entry name" value="Ion_trans_dom"/>
</dbReference>
<accession>A0A6S7LV50</accession>
<keyword evidence="8" id="KW-1185">Reference proteome</keyword>
<keyword evidence="4" id="KW-1133">Transmembrane helix</keyword>
<evidence type="ECO:0000256" key="1">
    <source>
        <dbReference type="ARBA" id="ARBA00004141"/>
    </source>
</evidence>
<organism evidence="7 8">
    <name type="scientific">Paramuricea clavata</name>
    <name type="common">Red gorgonian</name>
    <name type="synonym">Violescent sea-whip</name>
    <dbReference type="NCBI Taxonomy" id="317549"/>
    <lineage>
        <taxon>Eukaryota</taxon>
        <taxon>Metazoa</taxon>
        <taxon>Cnidaria</taxon>
        <taxon>Anthozoa</taxon>
        <taxon>Octocorallia</taxon>
        <taxon>Malacalcyonacea</taxon>
        <taxon>Plexauridae</taxon>
        <taxon>Paramuricea</taxon>
    </lineage>
</organism>
<dbReference type="PANTHER" id="PTHR10582:SF33">
    <property type="entry name" value="TRANSIENT RECEPTOR POTENTIAL CHANNEL PYREXIA"/>
    <property type="match status" value="1"/>
</dbReference>
<keyword evidence="7" id="KW-0675">Receptor</keyword>
<comment type="subcellular location">
    <subcellularLocation>
        <location evidence="1">Membrane</location>
        <topology evidence="1">Multi-pass membrane protein</topology>
    </subcellularLocation>
</comment>
<dbReference type="EMBL" id="CACRXK020037760">
    <property type="protein sequence ID" value="CAB4045133.1"/>
    <property type="molecule type" value="Genomic_DNA"/>
</dbReference>
<protein>
    <submittedName>
        <fullName evidence="7">Transient receptor potential cation channel subfamily V member 3-like</fullName>
    </submittedName>
</protein>
<comment type="caution">
    <text evidence="7">The sequence shown here is derived from an EMBL/GenBank/DDBJ whole genome shotgun (WGS) entry which is preliminary data.</text>
</comment>
<feature type="non-terminal residue" evidence="7">
    <location>
        <position position="1"/>
    </location>
</feature>
<keyword evidence="3" id="KW-0677">Repeat</keyword>
<dbReference type="SUPFAM" id="SSF81324">
    <property type="entry name" value="Voltage-gated potassium channels"/>
    <property type="match status" value="1"/>
</dbReference>
<dbReference type="GO" id="GO:0005262">
    <property type="term" value="F:calcium channel activity"/>
    <property type="evidence" value="ECO:0007669"/>
    <property type="project" value="TreeGrafter"/>
</dbReference>
<evidence type="ECO:0000256" key="4">
    <source>
        <dbReference type="ARBA" id="ARBA00022989"/>
    </source>
</evidence>
<dbReference type="InterPro" id="IPR024862">
    <property type="entry name" value="TRPV"/>
</dbReference>
<gene>
    <name evidence="7" type="ORF">PACLA_8A033462</name>
</gene>
<dbReference type="Proteomes" id="UP001152795">
    <property type="component" value="Unassembled WGS sequence"/>
</dbReference>
<feature type="domain" description="Ion transport" evidence="6">
    <location>
        <begin position="8"/>
        <end position="197"/>
    </location>
</feature>
<proteinExistence type="predicted"/>
<keyword evidence="2" id="KW-0812">Transmembrane</keyword>
<name>A0A6S7LV50_PARCT</name>
<evidence type="ECO:0000256" key="3">
    <source>
        <dbReference type="ARBA" id="ARBA00022737"/>
    </source>
</evidence>
<evidence type="ECO:0000256" key="5">
    <source>
        <dbReference type="ARBA" id="ARBA00023136"/>
    </source>
</evidence>
<dbReference type="PANTHER" id="PTHR10582">
    <property type="entry name" value="TRANSIENT RECEPTOR POTENTIAL ION CHANNEL PROTEIN"/>
    <property type="match status" value="1"/>
</dbReference>
<sequence>MEIASISSQGISYFESYWNYFDWVTYFGILTVILTRILSVAIDNNTANELHPKIMSIALIFIWLRLMKVFRAFEALGPFIVMIGHLLKDTLIFGFLYVMFYIPFVCAFWINFGGDVNAEKMKQAGQDSEGWRTFNNLMYSVWEITVVGNYPWDSLLVIDRIMAQILCGTYLAVSAIVCLNLFIALMSDTFQRVYDNANANAVMQKASTILSLETDMSGRRRDMFMNHIHTSCAPEEMYYDDDSVEPDSGELEKLTHQINDKVVEVEEMNKQSVD</sequence>
<reference evidence="7" key="1">
    <citation type="submission" date="2020-04" db="EMBL/GenBank/DDBJ databases">
        <authorList>
            <person name="Alioto T."/>
            <person name="Alioto T."/>
            <person name="Gomez Garrido J."/>
        </authorList>
    </citation>
    <scope>NUCLEOTIDE SEQUENCE</scope>
    <source>
        <strain evidence="7">A484AB</strain>
    </source>
</reference>
<dbReference type="Gene3D" id="1.10.287.70">
    <property type="match status" value="1"/>
</dbReference>
<evidence type="ECO:0000259" key="6">
    <source>
        <dbReference type="Pfam" id="PF00520"/>
    </source>
</evidence>
<dbReference type="OrthoDB" id="194358at2759"/>
<dbReference type="AlphaFoldDB" id="A0A6S7LV50"/>
<dbReference type="Pfam" id="PF00520">
    <property type="entry name" value="Ion_trans"/>
    <property type="match status" value="1"/>
</dbReference>
<dbReference type="GO" id="GO:0005886">
    <property type="term" value="C:plasma membrane"/>
    <property type="evidence" value="ECO:0007669"/>
    <property type="project" value="TreeGrafter"/>
</dbReference>
<evidence type="ECO:0000313" key="7">
    <source>
        <dbReference type="EMBL" id="CAB4045133.1"/>
    </source>
</evidence>
<keyword evidence="5" id="KW-0472">Membrane</keyword>
<evidence type="ECO:0000313" key="8">
    <source>
        <dbReference type="Proteomes" id="UP001152795"/>
    </source>
</evidence>
<dbReference type="GO" id="GO:0098703">
    <property type="term" value="P:calcium ion import across plasma membrane"/>
    <property type="evidence" value="ECO:0007669"/>
    <property type="project" value="TreeGrafter"/>
</dbReference>